<feature type="compositionally biased region" description="Basic and acidic residues" evidence="3">
    <location>
        <begin position="149"/>
        <end position="160"/>
    </location>
</feature>
<gene>
    <name evidence="4" type="ORF">H0E84_13240</name>
</gene>
<reference evidence="4 5" key="1">
    <citation type="submission" date="2020-07" db="EMBL/GenBank/DDBJ databases">
        <title>Luteimonas sp. SJ-92.</title>
        <authorList>
            <person name="Huang X.-X."/>
            <person name="Xu L."/>
            <person name="Sun J.-Q."/>
        </authorList>
    </citation>
    <scope>NUCLEOTIDE SEQUENCE [LARGE SCALE GENOMIC DNA]</scope>
    <source>
        <strain evidence="4 5">SJ-92</strain>
    </source>
</reference>
<feature type="compositionally biased region" description="Basic residues" evidence="3">
    <location>
        <begin position="263"/>
        <end position="290"/>
    </location>
</feature>
<protein>
    <submittedName>
        <fullName evidence="4">Histone H1-like repetitive region-containing protein</fullName>
    </submittedName>
</protein>
<accession>A0A853JFQ0</accession>
<evidence type="ECO:0000313" key="5">
    <source>
        <dbReference type="Proteomes" id="UP000578091"/>
    </source>
</evidence>
<dbReference type="GO" id="GO:0030527">
    <property type="term" value="F:structural constituent of chromatin"/>
    <property type="evidence" value="ECO:0007669"/>
    <property type="project" value="InterPro"/>
</dbReference>
<name>A0A853JFQ0_9GAMM</name>
<feature type="compositionally biased region" description="Basic residues" evidence="3">
    <location>
        <begin position="191"/>
        <end position="204"/>
    </location>
</feature>
<feature type="region of interest" description="Disordered" evidence="3">
    <location>
        <begin position="45"/>
        <end position="83"/>
    </location>
</feature>
<sequence length="390" mass="42088">MVEHGHGARLSSGVEWFGSINHAMSLCEFIRRFGDAQRQVGDASEPFLTPRGQRPSPAMHPGCDIPRRVPDPPEPRGKPMPMTRTRATSLLNKTEMGLYDDSRANPLRRMDSTTLRGRVERARKARDRARDLVQRHKLASRRRSGSKRGPTDTDNQRSRDKAELLADILKRFEAQLKLAGRNEAAVDKAARATKKSAAAKKKTAAKQPAARKAAAKKGPARKATGKKAATKKVAARKATAKTASTKKATAKKGKATSAAAKKAAPKKATAKKTTAKKTTAKKTTAKKTPGKRAGTSGSRRRQGITPEQALENTRALLEAKQEQARRPKPWEAVGGDAAGTPSAGFQSDGAAHRAEELHAAETRLPAIQGSIGTRDRINQGKRDHRGDAGE</sequence>
<evidence type="ECO:0000313" key="4">
    <source>
        <dbReference type="EMBL" id="NZA27350.1"/>
    </source>
</evidence>
<feature type="compositionally biased region" description="Basic and acidic residues" evidence="3">
    <location>
        <begin position="373"/>
        <end position="390"/>
    </location>
</feature>
<comment type="function">
    <text evidence="1">Might have a role in establishing the nucleoid structure of elementary bodies.</text>
</comment>
<comment type="caution">
    <text evidence="4">The sequence shown here is derived from an EMBL/GenBank/DDBJ whole genome shotgun (WGS) entry which is preliminary data.</text>
</comment>
<dbReference type="InterPro" id="IPR009970">
    <property type="entry name" value="HC2"/>
</dbReference>
<dbReference type="Proteomes" id="UP000578091">
    <property type="component" value="Unassembled WGS sequence"/>
</dbReference>
<feature type="compositionally biased region" description="Basic and acidic residues" evidence="3">
    <location>
        <begin position="114"/>
        <end position="134"/>
    </location>
</feature>
<feature type="region of interest" description="Disordered" evidence="3">
    <location>
        <begin position="179"/>
        <end position="390"/>
    </location>
</feature>
<evidence type="ECO:0000256" key="1">
    <source>
        <dbReference type="ARBA" id="ARBA00002344"/>
    </source>
</evidence>
<dbReference type="EMBL" id="JACCKA010000074">
    <property type="protein sequence ID" value="NZA27350.1"/>
    <property type="molecule type" value="Genomic_DNA"/>
</dbReference>
<organism evidence="4 5">
    <name type="scientific">Luteimonas salinisoli</name>
    <dbReference type="NCBI Taxonomy" id="2752307"/>
    <lineage>
        <taxon>Bacteria</taxon>
        <taxon>Pseudomonadati</taxon>
        <taxon>Pseudomonadota</taxon>
        <taxon>Gammaproteobacteria</taxon>
        <taxon>Lysobacterales</taxon>
        <taxon>Lysobacteraceae</taxon>
        <taxon>Luteimonas</taxon>
    </lineage>
</organism>
<keyword evidence="5" id="KW-1185">Reference proteome</keyword>
<dbReference type="AlphaFoldDB" id="A0A853JFQ0"/>
<comment type="similarity">
    <text evidence="2">Belongs to the histone H1/H5 family. HCT subfamily.</text>
</comment>
<feature type="compositionally biased region" description="Basic residues" evidence="3">
    <location>
        <begin position="135"/>
        <end position="146"/>
    </location>
</feature>
<feature type="compositionally biased region" description="Basic and acidic residues" evidence="3">
    <location>
        <begin position="317"/>
        <end position="329"/>
    </location>
</feature>
<feature type="compositionally biased region" description="Basic and acidic residues" evidence="3">
    <location>
        <begin position="350"/>
        <end position="361"/>
    </location>
</feature>
<dbReference type="Pfam" id="PF07382">
    <property type="entry name" value="HC2"/>
    <property type="match status" value="1"/>
</dbReference>
<feature type="compositionally biased region" description="Basic residues" evidence="3">
    <location>
        <begin position="213"/>
        <end position="239"/>
    </location>
</feature>
<feature type="region of interest" description="Disordered" evidence="3">
    <location>
        <begin position="114"/>
        <end position="160"/>
    </location>
</feature>
<dbReference type="GO" id="GO:0030261">
    <property type="term" value="P:chromosome condensation"/>
    <property type="evidence" value="ECO:0007669"/>
    <property type="project" value="InterPro"/>
</dbReference>
<proteinExistence type="inferred from homology"/>
<feature type="compositionally biased region" description="Basic and acidic residues" evidence="3">
    <location>
        <begin position="65"/>
        <end position="77"/>
    </location>
</feature>
<evidence type="ECO:0000256" key="2">
    <source>
        <dbReference type="ARBA" id="ARBA00008424"/>
    </source>
</evidence>
<evidence type="ECO:0000256" key="3">
    <source>
        <dbReference type="SAM" id="MobiDB-lite"/>
    </source>
</evidence>
<dbReference type="GO" id="GO:0003677">
    <property type="term" value="F:DNA binding"/>
    <property type="evidence" value="ECO:0007669"/>
    <property type="project" value="InterPro"/>
</dbReference>